<dbReference type="AlphaFoldDB" id="A0A9W9MU96"/>
<protein>
    <submittedName>
        <fullName evidence="1">Uncharacterized protein</fullName>
    </submittedName>
</protein>
<name>A0A9W9MU96_9EURO</name>
<sequence length="87" mass="10312">MTRYWRKWVSEETQRQLPKKLSKVVTNLVGNLSVKWKLRTDAKMQPPINVDDLLFTTWHLLAASKYNTEDDVLYYSSSWMSDRVECA</sequence>
<reference evidence="1" key="2">
    <citation type="journal article" date="2023" name="IMA Fungus">
        <title>Comparative genomic study of the Penicillium genus elucidates a diverse pangenome and 15 lateral gene transfer events.</title>
        <authorList>
            <person name="Petersen C."/>
            <person name="Sorensen T."/>
            <person name="Nielsen M.R."/>
            <person name="Sondergaard T.E."/>
            <person name="Sorensen J.L."/>
            <person name="Fitzpatrick D.A."/>
            <person name="Frisvad J.C."/>
            <person name="Nielsen K.L."/>
        </authorList>
    </citation>
    <scope>NUCLEOTIDE SEQUENCE</scope>
    <source>
        <strain evidence="1">IBT 20477</strain>
    </source>
</reference>
<dbReference type="Proteomes" id="UP001150942">
    <property type="component" value="Unassembled WGS sequence"/>
</dbReference>
<accession>A0A9W9MU96</accession>
<organism evidence="1 2">
    <name type="scientific">Penicillium cf. viridicatum</name>
    <dbReference type="NCBI Taxonomy" id="2972119"/>
    <lineage>
        <taxon>Eukaryota</taxon>
        <taxon>Fungi</taxon>
        <taxon>Dikarya</taxon>
        <taxon>Ascomycota</taxon>
        <taxon>Pezizomycotina</taxon>
        <taxon>Eurotiomycetes</taxon>
        <taxon>Eurotiomycetidae</taxon>
        <taxon>Eurotiales</taxon>
        <taxon>Aspergillaceae</taxon>
        <taxon>Penicillium</taxon>
    </lineage>
</organism>
<evidence type="ECO:0000313" key="2">
    <source>
        <dbReference type="Proteomes" id="UP001150942"/>
    </source>
</evidence>
<reference evidence="1" key="1">
    <citation type="submission" date="2022-11" db="EMBL/GenBank/DDBJ databases">
        <authorList>
            <person name="Petersen C."/>
        </authorList>
    </citation>
    <scope>NUCLEOTIDE SEQUENCE</scope>
    <source>
        <strain evidence="1">IBT 20477</strain>
    </source>
</reference>
<keyword evidence="2" id="KW-1185">Reference proteome</keyword>
<comment type="caution">
    <text evidence="1">The sequence shown here is derived from an EMBL/GenBank/DDBJ whole genome shotgun (WGS) entry which is preliminary data.</text>
</comment>
<evidence type="ECO:0000313" key="1">
    <source>
        <dbReference type="EMBL" id="KAJ5207613.1"/>
    </source>
</evidence>
<dbReference type="OrthoDB" id="4367764at2759"/>
<gene>
    <name evidence="1" type="ORF">N7449_001992</name>
</gene>
<dbReference type="EMBL" id="JAPQKQ010000002">
    <property type="protein sequence ID" value="KAJ5207613.1"/>
    <property type="molecule type" value="Genomic_DNA"/>
</dbReference>
<proteinExistence type="predicted"/>